<feature type="compositionally biased region" description="Basic and acidic residues" evidence="1">
    <location>
        <begin position="134"/>
        <end position="152"/>
    </location>
</feature>
<evidence type="ECO:0000256" key="1">
    <source>
        <dbReference type="SAM" id="MobiDB-lite"/>
    </source>
</evidence>
<feature type="compositionally biased region" description="Polar residues" evidence="1">
    <location>
        <begin position="462"/>
        <end position="489"/>
    </location>
</feature>
<name>A0A3N4HDH1_ASCIM</name>
<feature type="compositionally biased region" description="Low complexity" evidence="1">
    <location>
        <begin position="242"/>
        <end position="258"/>
    </location>
</feature>
<sequence>MNQYFWKVLRPTKILEFFKFRSHSQTDSNPEQMQRRGPQDAPILPRSEHQLLEGTNAGESPTVVGSGRPSGTEAFRTNFAEERMEAREESTPTTNQPTQHHLRSSRSRGRAPRPRSTSSPGQSTTSFETAEQQHPNRPEELVGGGTERETHVIPKVVVLQNTERARSTSAPRSPQPGLRSNPSSPHQSGTGTPGGSPRLYDLAVLDNWDVDTDSGKEQDGVARSASKRRLRDVICRGRRSRATSQQSSPQASAAGSPLSSPPIGIPVSANSAARSYQSSPNRSNPGSRVSSPPLVSGAPVPDLARVLHQVPLERLGSGARRSRARSISNSIRSSSLSGSLSRRTQKSLNSPLAPAPVVSPQQSEEEEPPTSRGRARDRVEAHGYPDSRDQRVGNRPSGPTHSNPPRNIDGPARHHVGRVRSFSVGATPSRITIAGVRSPQTYKEELVLHSQPMIDRVLPPERSTSTSRAKSSLQQYTSNRQRQESSAGGTNFLGGSLSRGSSRRGRKERSGGDTDTLEPQDLRQEGALALADPASQARKYYRDLCAEGNPYDALSFAVKASDVGLSRT</sequence>
<feature type="compositionally biased region" description="Basic and acidic residues" evidence="1">
    <location>
        <begin position="374"/>
        <end position="392"/>
    </location>
</feature>
<organism evidence="2 3">
    <name type="scientific">Ascobolus immersus RN42</name>
    <dbReference type="NCBI Taxonomy" id="1160509"/>
    <lineage>
        <taxon>Eukaryota</taxon>
        <taxon>Fungi</taxon>
        <taxon>Dikarya</taxon>
        <taxon>Ascomycota</taxon>
        <taxon>Pezizomycotina</taxon>
        <taxon>Pezizomycetes</taxon>
        <taxon>Pezizales</taxon>
        <taxon>Ascobolaceae</taxon>
        <taxon>Ascobolus</taxon>
    </lineage>
</organism>
<feature type="region of interest" description="Disordered" evidence="1">
    <location>
        <begin position="23"/>
        <end position="413"/>
    </location>
</feature>
<protein>
    <submittedName>
        <fullName evidence="2">Uncharacterized protein</fullName>
    </submittedName>
</protein>
<feature type="compositionally biased region" description="Low complexity" evidence="1">
    <location>
        <begin position="314"/>
        <end position="342"/>
    </location>
</feature>
<gene>
    <name evidence="2" type="ORF">BJ508DRAFT_367314</name>
</gene>
<evidence type="ECO:0000313" key="3">
    <source>
        <dbReference type="Proteomes" id="UP000275078"/>
    </source>
</evidence>
<feature type="compositionally biased region" description="Polar residues" evidence="1">
    <location>
        <begin position="23"/>
        <end position="32"/>
    </location>
</feature>
<keyword evidence="3" id="KW-1185">Reference proteome</keyword>
<feature type="compositionally biased region" description="Basic and acidic residues" evidence="1">
    <location>
        <begin position="79"/>
        <end position="90"/>
    </location>
</feature>
<evidence type="ECO:0000313" key="2">
    <source>
        <dbReference type="EMBL" id="RPA72342.1"/>
    </source>
</evidence>
<feature type="compositionally biased region" description="Polar residues" evidence="1">
    <location>
        <begin position="159"/>
        <end position="190"/>
    </location>
</feature>
<dbReference type="AlphaFoldDB" id="A0A3N4HDH1"/>
<accession>A0A3N4HDH1</accession>
<feature type="compositionally biased region" description="Polar residues" evidence="1">
    <location>
        <begin position="268"/>
        <end position="290"/>
    </location>
</feature>
<feature type="compositionally biased region" description="Basic residues" evidence="1">
    <location>
        <begin position="225"/>
        <end position="241"/>
    </location>
</feature>
<feature type="region of interest" description="Disordered" evidence="1">
    <location>
        <begin position="453"/>
        <end position="533"/>
    </location>
</feature>
<dbReference type="EMBL" id="ML119866">
    <property type="protein sequence ID" value="RPA72342.1"/>
    <property type="molecule type" value="Genomic_DNA"/>
</dbReference>
<dbReference type="Proteomes" id="UP000275078">
    <property type="component" value="Unassembled WGS sequence"/>
</dbReference>
<feature type="compositionally biased region" description="Polar residues" evidence="1">
    <location>
        <begin position="121"/>
        <end position="133"/>
    </location>
</feature>
<proteinExistence type="predicted"/>
<reference evidence="2 3" key="1">
    <citation type="journal article" date="2018" name="Nat. Ecol. Evol.">
        <title>Pezizomycetes genomes reveal the molecular basis of ectomycorrhizal truffle lifestyle.</title>
        <authorList>
            <person name="Murat C."/>
            <person name="Payen T."/>
            <person name="Noel B."/>
            <person name="Kuo A."/>
            <person name="Morin E."/>
            <person name="Chen J."/>
            <person name="Kohler A."/>
            <person name="Krizsan K."/>
            <person name="Balestrini R."/>
            <person name="Da Silva C."/>
            <person name="Montanini B."/>
            <person name="Hainaut M."/>
            <person name="Levati E."/>
            <person name="Barry K.W."/>
            <person name="Belfiori B."/>
            <person name="Cichocki N."/>
            <person name="Clum A."/>
            <person name="Dockter R.B."/>
            <person name="Fauchery L."/>
            <person name="Guy J."/>
            <person name="Iotti M."/>
            <person name="Le Tacon F."/>
            <person name="Lindquist E.A."/>
            <person name="Lipzen A."/>
            <person name="Malagnac F."/>
            <person name="Mello A."/>
            <person name="Molinier V."/>
            <person name="Miyauchi S."/>
            <person name="Poulain J."/>
            <person name="Riccioni C."/>
            <person name="Rubini A."/>
            <person name="Sitrit Y."/>
            <person name="Splivallo R."/>
            <person name="Traeger S."/>
            <person name="Wang M."/>
            <person name="Zifcakova L."/>
            <person name="Wipf D."/>
            <person name="Zambonelli A."/>
            <person name="Paolocci F."/>
            <person name="Nowrousian M."/>
            <person name="Ottonello S."/>
            <person name="Baldrian P."/>
            <person name="Spatafora J.W."/>
            <person name="Henrissat B."/>
            <person name="Nagy L.G."/>
            <person name="Aury J.M."/>
            <person name="Wincker P."/>
            <person name="Grigoriev I.V."/>
            <person name="Bonfante P."/>
            <person name="Martin F.M."/>
        </authorList>
    </citation>
    <scope>NUCLEOTIDE SEQUENCE [LARGE SCALE GENOMIC DNA]</scope>
    <source>
        <strain evidence="2 3">RN42</strain>
    </source>
</reference>
<feature type="compositionally biased region" description="Basic residues" evidence="1">
    <location>
        <begin position="100"/>
        <end position="113"/>
    </location>
</feature>